<organism evidence="1 2">
    <name type="scientific">Xylaria curta</name>
    <dbReference type="NCBI Taxonomy" id="42375"/>
    <lineage>
        <taxon>Eukaryota</taxon>
        <taxon>Fungi</taxon>
        <taxon>Dikarya</taxon>
        <taxon>Ascomycota</taxon>
        <taxon>Pezizomycotina</taxon>
        <taxon>Sordariomycetes</taxon>
        <taxon>Xylariomycetidae</taxon>
        <taxon>Xylariales</taxon>
        <taxon>Xylariaceae</taxon>
        <taxon>Xylaria</taxon>
    </lineage>
</organism>
<dbReference type="Proteomes" id="UP001143856">
    <property type="component" value="Unassembled WGS sequence"/>
</dbReference>
<evidence type="ECO:0000313" key="1">
    <source>
        <dbReference type="EMBL" id="KAJ2979072.1"/>
    </source>
</evidence>
<sequence length="917" mass="102521">MGPRRPLAPKPFLFAASSLGHSVQPNTRIVKQRRNHHTAEDWARKKDTIIRLYTTENLKAERVVEVLRSESFITRHVFNSAHFFITNRRHSRRQLFNKLNEWGIQKNKRRDDENPQDFPVGTEGEDDVMELDIIVPRMESPSLAFPLSNETPAYSLDNGEINGMMAAEGQPALGGTLSPLAQSRQSLGSCVDASPWVQHPYDEIPLESLDLGTPWHLQNEFSPASPGPARPSTAMTTQRWSPPLSNLGSVVESCNQSPSGIQDLTPASPCVLQGMTGLQDKQQREPTPEAHLLLEAMLSSIVGFATGKECIFKGNGTLKLKEDLSSLFNLTQSSLICPSSGHHTLGDEIRLINGLVSSAPAISINPTSSVRFPYNLLLGKRILWKLRQMRFNIGTGILDVTAKTPEEHSTETNCDEISFEDSMIHSSLKIRFINSSVALLIELNQCQLVDGAFSSIPGLSINNIVPNSSLIFQIAADGSVQDLKDLFASGNASIRDRDENGCSLLRYSLDKPQICQFLVENGFDVDEICYGPAREKNGTLRFTTLLRLSLRGGNLETFRILLAAGADPTIPSSRMCSVVNSISPRVEPKYYALLNHVLNLSAHYEVFDVRNGIGETIFLSVFSLDRPVGEYEPDPVKRIKLLLDRGSRVDEIDPRGSTCLHLFFRSRLKPPSKENWLDALIYTIRKGADVYAADGTGITVSQMAYAQSNCRDINYPGYDDKYSFGSYRGDLWDAALNASGYDILEFRKPHPRRARYTQKYTRQDFESLWQDRKHLCPYWDDAEWPATLEPDRAVTDLKNSQKYLCVCSSGPHVRWLEPHNKDTLCYSSPYYDTDAVSSSDTDSDIASDDSDDEDGGQEEREEREEREDEITISQGVPRISSTHDFYESSSADARAMQSLFEELDRLSDPNAPETQTG</sequence>
<evidence type="ECO:0000313" key="2">
    <source>
        <dbReference type="Proteomes" id="UP001143856"/>
    </source>
</evidence>
<gene>
    <name evidence="1" type="ORF">NUW58_g7299</name>
</gene>
<name>A0ACC1NIB1_9PEZI</name>
<protein>
    <submittedName>
        <fullName evidence="1">Uncharacterized protein</fullName>
    </submittedName>
</protein>
<proteinExistence type="predicted"/>
<comment type="caution">
    <text evidence="1">The sequence shown here is derived from an EMBL/GenBank/DDBJ whole genome shotgun (WGS) entry which is preliminary data.</text>
</comment>
<keyword evidence="2" id="KW-1185">Reference proteome</keyword>
<reference evidence="1" key="1">
    <citation type="submission" date="2022-10" db="EMBL/GenBank/DDBJ databases">
        <title>Genome Sequence of Xylaria curta.</title>
        <authorList>
            <person name="Buettner E."/>
        </authorList>
    </citation>
    <scope>NUCLEOTIDE SEQUENCE</scope>
    <source>
        <strain evidence="1">Babe10</strain>
    </source>
</reference>
<dbReference type="EMBL" id="JAPDGR010001860">
    <property type="protein sequence ID" value="KAJ2979072.1"/>
    <property type="molecule type" value="Genomic_DNA"/>
</dbReference>
<accession>A0ACC1NIB1</accession>